<dbReference type="OrthoDB" id="848920at2"/>
<proteinExistence type="predicted"/>
<dbReference type="PROSITE" id="PS51257">
    <property type="entry name" value="PROKAR_LIPOPROTEIN"/>
    <property type="match status" value="1"/>
</dbReference>
<feature type="signal peptide" evidence="1">
    <location>
        <begin position="1"/>
        <end position="22"/>
    </location>
</feature>
<gene>
    <name evidence="2" type="ORF">EFB08_10970</name>
</gene>
<feature type="chain" id="PRO_5018219967" evidence="1">
    <location>
        <begin position="23"/>
        <end position="331"/>
    </location>
</feature>
<accession>A0A3M9MQK1</accession>
<dbReference type="AlphaFoldDB" id="A0A3M9MQK1"/>
<evidence type="ECO:0000313" key="2">
    <source>
        <dbReference type="EMBL" id="RNI26978.1"/>
    </source>
</evidence>
<dbReference type="Proteomes" id="UP000272117">
    <property type="component" value="Unassembled WGS sequence"/>
</dbReference>
<keyword evidence="3" id="KW-1185">Reference proteome</keyword>
<evidence type="ECO:0000313" key="3">
    <source>
        <dbReference type="Proteomes" id="UP000272117"/>
    </source>
</evidence>
<evidence type="ECO:0000256" key="1">
    <source>
        <dbReference type="SAM" id="SignalP"/>
    </source>
</evidence>
<protein>
    <submittedName>
        <fullName evidence="2">Uncharacterized protein</fullName>
    </submittedName>
</protein>
<name>A0A3M9MQK1_9BACT</name>
<keyword evidence="1" id="KW-0732">Signal</keyword>
<dbReference type="EMBL" id="RJJD01000005">
    <property type="protein sequence ID" value="RNI26978.1"/>
    <property type="molecule type" value="Genomic_DNA"/>
</dbReference>
<comment type="caution">
    <text evidence="2">The sequence shown here is derived from an EMBL/GenBank/DDBJ whole genome shotgun (WGS) entry which is preliminary data.</text>
</comment>
<organism evidence="2 3">
    <name type="scientific">Rufibacter latericius</name>
    <dbReference type="NCBI Taxonomy" id="2487040"/>
    <lineage>
        <taxon>Bacteria</taxon>
        <taxon>Pseudomonadati</taxon>
        <taxon>Bacteroidota</taxon>
        <taxon>Cytophagia</taxon>
        <taxon>Cytophagales</taxon>
        <taxon>Hymenobacteraceae</taxon>
        <taxon>Rufibacter</taxon>
    </lineage>
</organism>
<reference evidence="2 3" key="1">
    <citation type="submission" date="2018-11" db="EMBL/GenBank/DDBJ databases">
        <title>Rufibacter latericius sp. nov., isolated from water in Baiyang Lake.</title>
        <authorList>
            <person name="Yang Y."/>
        </authorList>
    </citation>
    <scope>NUCLEOTIDE SEQUENCE [LARGE SCALE GENOMIC DNA]</scope>
    <source>
        <strain evidence="2 3">R-22-1c-1</strain>
    </source>
</reference>
<dbReference type="RefSeq" id="WP_123126984.1">
    <property type="nucleotide sequence ID" value="NZ_RJJD01000005.1"/>
</dbReference>
<sequence>MKTFSYALLLVAVALLSTACMSSYQSLSDNRLSSIPTPVQQQEVEVFFPGERPTDTAYVKISVLEQKVEGEVAYAQLVEQLRKKAQLEGMDALLLLGKNQSTRLKSDAGLLEVLVEIASGEEIEDSYSSVTTHELSGVGIKYKRNLRYLPDFIQRKRIFILEQGQDSLLATVTLDHEGMDKKVTLQHETAGPTYRRFVHDYNLNHLLKEQGPTWYYTAVAGQVQKRKLMSGDGSGALKTIKITYNAAQLPEKLEIRRPGLPQPEVLTISYNAQKQVTQKCLYRGKQLFLKETNTFDALGKLESTLHEKVQEGHSVPFLKTVYDYYSLLSFN</sequence>